<organism evidence="2 3">
    <name type="scientific">Bacteroides uniformis</name>
    <dbReference type="NCBI Taxonomy" id="820"/>
    <lineage>
        <taxon>Bacteria</taxon>
        <taxon>Pseudomonadati</taxon>
        <taxon>Bacteroidota</taxon>
        <taxon>Bacteroidia</taxon>
        <taxon>Bacteroidales</taxon>
        <taxon>Bacteroidaceae</taxon>
        <taxon>Bacteroides</taxon>
    </lineage>
</organism>
<name>A0A413X5L8_BACUN</name>
<dbReference type="Proteomes" id="UP000286114">
    <property type="component" value="Unassembled WGS sequence"/>
</dbReference>
<feature type="region of interest" description="Disordered" evidence="1">
    <location>
        <begin position="186"/>
        <end position="205"/>
    </location>
</feature>
<evidence type="ECO:0000313" key="3">
    <source>
        <dbReference type="Proteomes" id="UP000286114"/>
    </source>
</evidence>
<dbReference type="AlphaFoldDB" id="A0A413X5L8"/>
<proteinExistence type="predicted"/>
<sequence>MSNMSNFDDEDLEIEAIAKCAKALSRLDNESKTRVIRYLLDKYGFIDQSYKPTVPTNQFIGAEKQLPPTNKETKVETINAEPASITKDNIPSLYELMTKQYTKNETEILLMILYYKSNNGTIPIERSSIMDAYREESIYTEGRNKNLSKNIDNLIQQSYISAITKTKFIITSAGIEQIQLIATGKSEAKLRKPRNTKRKSPNNDK</sequence>
<accession>A0A413X5L8</accession>
<protein>
    <submittedName>
        <fullName evidence="2">Uncharacterized protein</fullName>
    </submittedName>
</protein>
<evidence type="ECO:0000313" key="2">
    <source>
        <dbReference type="EMBL" id="RHB71523.1"/>
    </source>
</evidence>
<evidence type="ECO:0000256" key="1">
    <source>
        <dbReference type="SAM" id="MobiDB-lite"/>
    </source>
</evidence>
<reference evidence="2 3" key="1">
    <citation type="submission" date="2018-08" db="EMBL/GenBank/DDBJ databases">
        <title>A genome reference for cultivated species of the human gut microbiota.</title>
        <authorList>
            <person name="Zou Y."/>
            <person name="Xue W."/>
            <person name="Luo G."/>
        </authorList>
    </citation>
    <scope>NUCLEOTIDE SEQUENCE [LARGE SCALE GENOMIC DNA]</scope>
    <source>
        <strain evidence="2 3">AM39-1</strain>
    </source>
</reference>
<comment type="caution">
    <text evidence="2">The sequence shown here is derived from an EMBL/GenBank/DDBJ whole genome shotgun (WGS) entry which is preliminary data.</text>
</comment>
<feature type="compositionally biased region" description="Basic residues" evidence="1">
    <location>
        <begin position="191"/>
        <end position="205"/>
    </location>
</feature>
<gene>
    <name evidence="2" type="ORF">DW873_13895</name>
</gene>
<dbReference type="EMBL" id="QSHA01000010">
    <property type="protein sequence ID" value="RHB71523.1"/>
    <property type="molecule type" value="Genomic_DNA"/>
</dbReference>